<protein>
    <submittedName>
        <fullName evidence="1">Uncharacterized protein</fullName>
    </submittedName>
</protein>
<proteinExistence type="predicted"/>
<name>L8GW97_ACACF</name>
<organism evidence="1 2">
    <name type="scientific">Acanthamoeba castellanii (strain ATCC 30010 / Neff)</name>
    <dbReference type="NCBI Taxonomy" id="1257118"/>
    <lineage>
        <taxon>Eukaryota</taxon>
        <taxon>Amoebozoa</taxon>
        <taxon>Discosea</taxon>
        <taxon>Longamoebia</taxon>
        <taxon>Centramoebida</taxon>
        <taxon>Acanthamoebidae</taxon>
        <taxon>Acanthamoeba</taxon>
    </lineage>
</organism>
<gene>
    <name evidence="1" type="ORF">ACA1_058480</name>
</gene>
<dbReference type="GeneID" id="14918070"/>
<evidence type="ECO:0000313" key="1">
    <source>
        <dbReference type="EMBL" id="ELR17192.1"/>
    </source>
</evidence>
<dbReference type="Proteomes" id="UP000011083">
    <property type="component" value="Unassembled WGS sequence"/>
</dbReference>
<accession>L8GW97</accession>
<reference evidence="1 2" key="1">
    <citation type="journal article" date="2013" name="Genome Biol.">
        <title>Genome of Acanthamoeba castellanii highlights extensive lateral gene transfer and early evolution of tyrosine kinase signaling.</title>
        <authorList>
            <person name="Clarke M."/>
            <person name="Lohan A.J."/>
            <person name="Liu B."/>
            <person name="Lagkouvardos I."/>
            <person name="Roy S."/>
            <person name="Zafar N."/>
            <person name="Bertelli C."/>
            <person name="Schilde C."/>
            <person name="Kianianmomeni A."/>
            <person name="Burglin T.R."/>
            <person name="Frech C."/>
            <person name="Turcotte B."/>
            <person name="Kopec K.O."/>
            <person name="Synnott J.M."/>
            <person name="Choo C."/>
            <person name="Paponov I."/>
            <person name="Finkler A."/>
            <person name="Soon Heng Tan C."/>
            <person name="Hutchins A.P."/>
            <person name="Weinmeier T."/>
            <person name="Rattei T."/>
            <person name="Chu J.S."/>
            <person name="Gimenez G."/>
            <person name="Irimia M."/>
            <person name="Rigden D.J."/>
            <person name="Fitzpatrick D.A."/>
            <person name="Lorenzo-Morales J."/>
            <person name="Bateman A."/>
            <person name="Chiu C.H."/>
            <person name="Tang P."/>
            <person name="Hegemann P."/>
            <person name="Fromm H."/>
            <person name="Raoult D."/>
            <person name="Greub G."/>
            <person name="Miranda-Saavedra D."/>
            <person name="Chen N."/>
            <person name="Nash P."/>
            <person name="Ginger M.L."/>
            <person name="Horn M."/>
            <person name="Schaap P."/>
            <person name="Caler L."/>
            <person name="Loftus B."/>
        </authorList>
    </citation>
    <scope>NUCLEOTIDE SEQUENCE [LARGE SCALE GENOMIC DNA]</scope>
    <source>
        <strain evidence="1 2">Neff</strain>
    </source>
</reference>
<dbReference type="EMBL" id="KB007974">
    <property type="protein sequence ID" value="ELR17192.1"/>
    <property type="molecule type" value="Genomic_DNA"/>
</dbReference>
<dbReference type="AlphaFoldDB" id="L8GW97"/>
<keyword evidence="2" id="KW-1185">Reference proteome</keyword>
<dbReference type="KEGG" id="acan:ACA1_058480"/>
<sequence length="95" mass="11105">MAIKTTYSMAPMDIQVGCSVEFYDTFTHRWTNYTPQRRHSNYDTYHLCTNIDLLQSILPGWELTRLTLLIAEDVLTYCLVALAKHLIYKSTQWAV</sequence>
<dbReference type="VEuPathDB" id="AmoebaDB:ACA1_058480"/>
<dbReference type="RefSeq" id="XP_004339205.1">
    <property type="nucleotide sequence ID" value="XM_004339157.1"/>
</dbReference>
<evidence type="ECO:0000313" key="2">
    <source>
        <dbReference type="Proteomes" id="UP000011083"/>
    </source>
</evidence>